<dbReference type="EMBL" id="JACSQV010000007">
    <property type="protein sequence ID" value="MBD7918648.1"/>
    <property type="molecule type" value="Genomic_DNA"/>
</dbReference>
<dbReference type="PANTHER" id="PTHR43046">
    <property type="entry name" value="GDP-MANNOSE MANNOSYL HYDROLASE"/>
    <property type="match status" value="1"/>
</dbReference>
<keyword evidence="5" id="KW-1185">Reference proteome</keyword>
<sequence>MACVTAVPVIRVSAVVLRRPTGEVLTVRKRGTHRFMLPGGKPEPGESAARTAVREAYEEVGAVLDEARLRELGSFRAAAANEAGHEVVGTVFEHPHTGETAPAGEIEELRWLDPAGDLPDDLAPLLVRHVLPALAGTTPPA</sequence>
<evidence type="ECO:0000313" key="4">
    <source>
        <dbReference type="EMBL" id="MBD7918648.1"/>
    </source>
</evidence>
<protein>
    <submittedName>
        <fullName evidence="4">NUDIX domain-containing protein</fullName>
    </submittedName>
</protein>
<gene>
    <name evidence="4" type="ORF">H9657_10225</name>
</gene>
<dbReference type="PANTHER" id="PTHR43046:SF2">
    <property type="entry name" value="8-OXO-DGTP DIPHOSPHATASE-RELATED"/>
    <property type="match status" value="1"/>
</dbReference>
<dbReference type="Proteomes" id="UP000604241">
    <property type="component" value="Unassembled WGS sequence"/>
</dbReference>
<dbReference type="InterPro" id="IPR000086">
    <property type="entry name" value="NUDIX_hydrolase_dom"/>
</dbReference>
<comment type="caution">
    <text evidence="4">The sequence shown here is derived from an EMBL/GenBank/DDBJ whole genome shotgun (WGS) entry which is preliminary data.</text>
</comment>
<dbReference type="InterPro" id="IPR015797">
    <property type="entry name" value="NUDIX_hydrolase-like_dom_sf"/>
</dbReference>
<evidence type="ECO:0000256" key="2">
    <source>
        <dbReference type="ARBA" id="ARBA00022801"/>
    </source>
</evidence>
<dbReference type="Pfam" id="PF00293">
    <property type="entry name" value="NUDIX"/>
    <property type="match status" value="1"/>
</dbReference>
<dbReference type="SUPFAM" id="SSF55811">
    <property type="entry name" value="Nudix"/>
    <property type="match status" value="1"/>
</dbReference>
<accession>A0ABR8QDY3</accession>
<proteinExistence type="predicted"/>
<dbReference type="PROSITE" id="PS51462">
    <property type="entry name" value="NUDIX"/>
    <property type="match status" value="1"/>
</dbReference>
<dbReference type="InterPro" id="IPR020084">
    <property type="entry name" value="NUDIX_hydrolase_CS"/>
</dbReference>
<evidence type="ECO:0000313" key="5">
    <source>
        <dbReference type="Proteomes" id="UP000604241"/>
    </source>
</evidence>
<dbReference type="Gene3D" id="3.90.79.10">
    <property type="entry name" value="Nucleoside Triphosphate Pyrophosphohydrolase"/>
    <property type="match status" value="1"/>
</dbReference>
<name>A0ABR8QDY3_9CELL</name>
<evidence type="ECO:0000259" key="3">
    <source>
        <dbReference type="PROSITE" id="PS51462"/>
    </source>
</evidence>
<dbReference type="PROSITE" id="PS00893">
    <property type="entry name" value="NUDIX_BOX"/>
    <property type="match status" value="1"/>
</dbReference>
<evidence type="ECO:0000256" key="1">
    <source>
        <dbReference type="ARBA" id="ARBA00001946"/>
    </source>
</evidence>
<reference evidence="4 5" key="1">
    <citation type="submission" date="2020-08" db="EMBL/GenBank/DDBJ databases">
        <title>A Genomic Blueprint of the Chicken Gut Microbiome.</title>
        <authorList>
            <person name="Gilroy R."/>
            <person name="Ravi A."/>
            <person name="Getino M."/>
            <person name="Pursley I."/>
            <person name="Horton D.L."/>
            <person name="Alikhan N.-F."/>
            <person name="Baker D."/>
            <person name="Gharbi K."/>
            <person name="Hall N."/>
            <person name="Watson M."/>
            <person name="Adriaenssens E.M."/>
            <person name="Foster-Nyarko E."/>
            <person name="Jarju S."/>
            <person name="Secka A."/>
            <person name="Antonio M."/>
            <person name="Oren A."/>
            <person name="Chaudhuri R."/>
            <person name="La Ragione R.M."/>
            <person name="Hildebrand F."/>
            <person name="Pallen M.J."/>
        </authorList>
    </citation>
    <scope>NUCLEOTIDE SEQUENCE [LARGE SCALE GENOMIC DNA]</scope>
    <source>
        <strain evidence="4 5">Sa3CUA2</strain>
    </source>
</reference>
<dbReference type="CDD" id="cd04690">
    <property type="entry name" value="NUDIX_Hydrolase"/>
    <property type="match status" value="1"/>
</dbReference>
<comment type="cofactor">
    <cofactor evidence="1">
        <name>Mg(2+)</name>
        <dbReference type="ChEBI" id="CHEBI:18420"/>
    </cofactor>
</comment>
<organism evidence="4 5">
    <name type="scientific">Cellulomonas avistercoris</name>
    <dbReference type="NCBI Taxonomy" id="2762242"/>
    <lineage>
        <taxon>Bacteria</taxon>
        <taxon>Bacillati</taxon>
        <taxon>Actinomycetota</taxon>
        <taxon>Actinomycetes</taxon>
        <taxon>Micrococcales</taxon>
        <taxon>Cellulomonadaceae</taxon>
        <taxon>Cellulomonas</taxon>
    </lineage>
</organism>
<feature type="domain" description="Nudix hydrolase" evidence="3">
    <location>
        <begin position="8"/>
        <end position="135"/>
    </location>
</feature>
<keyword evidence="2" id="KW-0378">Hydrolase</keyword>